<name>A0AA91I4E6_9GAMM</name>
<accession>A0AA91I4E6</accession>
<dbReference type="EMBL" id="LUUL01000127">
    <property type="protein sequence ID" value="OAI22024.1"/>
    <property type="molecule type" value="Genomic_DNA"/>
</dbReference>
<evidence type="ECO:0000313" key="1">
    <source>
        <dbReference type="EMBL" id="OAI22024.1"/>
    </source>
</evidence>
<protein>
    <submittedName>
        <fullName evidence="1">Uncharacterized protein</fullName>
    </submittedName>
</protein>
<proteinExistence type="predicted"/>
<reference evidence="1 2" key="1">
    <citation type="submission" date="2016-03" db="EMBL/GenBank/DDBJ databases">
        <authorList>
            <person name="Heylen K."/>
            <person name="De Vos P."/>
            <person name="Vekeman B."/>
        </authorList>
    </citation>
    <scope>NUCLEOTIDE SEQUENCE [LARGE SCALE GENOMIC DNA]</scope>
    <source>
        <strain evidence="1 2">R-49807</strain>
    </source>
</reference>
<keyword evidence="2" id="KW-1185">Reference proteome</keyword>
<gene>
    <name evidence="1" type="ORF">A1356_19710</name>
</gene>
<comment type="caution">
    <text evidence="1">The sequence shown here is derived from an EMBL/GenBank/DDBJ whole genome shotgun (WGS) entry which is preliminary data.</text>
</comment>
<sequence length="197" mass="23227">MSFHDVIQDVFRITSLSAKIKIPVSDKSSWMSFIDQYNKCIYPREAWPSQAMWAFDGYEIDEVTINCNADEYDVPIIKARFIDNTGKHLPILHEIGVREIKEAYSIAVENIHSEIEHDYYPLSEFQYAAIERILLKKFGYIDNKGIVTICHWSLNSLHPAIEFFEIIEDIERDQVTLTWDDLYIFLRNRFNEKTHLS</sequence>
<evidence type="ECO:0000313" key="2">
    <source>
        <dbReference type="Proteomes" id="UP000077734"/>
    </source>
</evidence>
<dbReference type="AlphaFoldDB" id="A0AA91I4E6"/>
<organism evidence="1 2">
    <name type="scientific">Methylomonas koyamae</name>
    <dbReference type="NCBI Taxonomy" id="702114"/>
    <lineage>
        <taxon>Bacteria</taxon>
        <taxon>Pseudomonadati</taxon>
        <taxon>Pseudomonadota</taxon>
        <taxon>Gammaproteobacteria</taxon>
        <taxon>Methylococcales</taxon>
        <taxon>Methylococcaceae</taxon>
        <taxon>Methylomonas</taxon>
    </lineage>
</organism>
<dbReference type="Proteomes" id="UP000077734">
    <property type="component" value="Unassembled WGS sequence"/>
</dbReference>